<gene>
    <name evidence="1" type="ORF">ROS62_09570</name>
</gene>
<keyword evidence="2" id="KW-1185">Reference proteome</keyword>
<dbReference type="InterPro" id="IPR035093">
    <property type="entry name" value="RelE/ParE_toxin_dom_sf"/>
</dbReference>
<reference evidence="1" key="1">
    <citation type="submission" date="2024-05" db="EMBL/GenBank/DDBJ databases">
        <title>30 novel species of actinomycetes from the DSMZ collection.</title>
        <authorList>
            <person name="Nouioui I."/>
        </authorList>
    </citation>
    <scope>NUCLEOTIDE SEQUENCE</scope>
    <source>
        <strain evidence="1">DSM 41972</strain>
    </source>
</reference>
<comment type="caution">
    <text evidence="1">The sequence shown here is derived from an EMBL/GenBank/DDBJ whole genome shotgun (WGS) entry which is preliminary data.</text>
</comment>
<proteinExistence type="predicted"/>
<dbReference type="Pfam" id="PF05973">
    <property type="entry name" value="Gp49"/>
    <property type="match status" value="1"/>
</dbReference>
<dbReference type="RefSeq" id="WP_107488109.1">
    <property type="nucleotide sequence ID" value="NZ_JAVSGH010000008.1"/>
</dbReference>
<dbReference type="EMBL" id="JAVSGH010000008">
    <property type="protein sequence ID" value="MDT3725130.1"/>
    <property type="molecule type" value="Genomic_DNA"/>
</dbReference>
<accession>A0ABU3HWR5</accession>
<dbReference type="Proteomes" id="UP001181313">
    <property type="component" value="Unassembled WGS sequence"/>
</dbReference>
<organism evidence="1 2">
    <name type="scientific">Streptomyces althioticus subsp. attaecolombicae</name>
    <dbReference type="NCBI Taxonomy" id="3075534"/>
    <lineage>
        <taxon>Bacteria</taxon>
        <taxon>Bacillati</taxon>
        <taxon>Actinomycetota</taxon>
        <taxon>Actinomycetes</taxon>
        <taxon>Kitasatosporales</taxon>
        <taxon>Streptomycetaceae</taxon>
        <taxon>Streptomyces</taxon>
        <taxon>Streptomyces althioticus group</taxon>
    </lineage>
</organism>
<evidence type="ECO:0000313" key="2">
    <source>
        <dbReference type="Proteomes" id="UP001181313"/>
    </source>
</evidence>
<sequence length="122" mass="14637">MTERWEIEIEPEVRDWLELLPFRLYRRVEDKTDRLSDEPTTLGEPYSRHLGGKLRELRFELDGEAVRIPYWLAPGQRIVLLTVFRKTRMREAAEVERAQQAQKVCEAEHGRAEHTYDRRKES</sequence>
<dbReference type="InterPro" id="IPR009241">
    <property type="entry name" value="HigB-like"/>
</dbReference>
<evidence type="ECO:0000313" key="1">
    <source>
        <dbReference type="EMBL" id="MDT3725130.1"/>
    </source>
</evidence>
<name>A0ABU3HWR5_9ACTN</name>
<dbReference type="Gene3D" id="3.30.2310.20">
    <property type="entry name" value="RelE-like"/>
    <property type="match status" value="1"/>
</dbReference>
<protein>
    <submittedName>
        <fullName evidence="1">Type II toxin-antitoxin system RelE/ParE family toxin</fullName>
    </submittedName>
</protein>